<feature type="compositionally biased region" description="Gly residues" evidence="5">
    <location>
        <begin position="120"/>
        <end position="129"/>
    </location>
</feature>
<keyword evidence="2 4" id="KW-0863">Zinc-finger</keyword>
<sequence length="328" mass="36398">MYSGTPSPASSGPGPGVGSCAMPGGGAGMPTTSPLGPPVCSGVPPAPPTPPGPPGPPGVPEGTPCEAPPPPPPPPPPVRPRGLQRPLKEGDWECSDPACLNVNFSKRTRCNRCGKPRPKGVGGAVGAPGGAPVRQGDWSCGHCGNLNWARRSSCNICNAPKPSAFDEPRMGRGGGHFDLQDPNDRREHDSDEETFDEFGRKKRHKAPRQQPQQQQQQLQQQQQQQQKAGEEETIKLVFPPAPIRLPESDESEESDGEEPRPRSSSPDWKRRSRSRERRSRSRERRSRSRERRSRSRERRSRSRERRHRHSRSRERDSRRSRSHERSRR</sequence>
<dbReference type="Pfam" id="PF00641">
    <property type="entry name" value="Zn_ribbon_RanBP"/>
    <property type="match status" value="2"/>
</dbReference>
<dbReference type="AlphaFoldDB" id="U6M4G5"/>
<reference evidence="7" key="1">
    <citation type="submission" date="2013-10" db="EMBL/GenBank/DDBJ databases">
        <title>Genomic analysis of the causative agents of coccidiosis in chickens.</title>
        <authorList>
            <person name="Reid A.J."/>
            <person name="Blake D."/>
            <person name="Billington K."/>
            <person name="Browne H."/>
            <person name="Dunn M."/>
            <person name="Hung S."/>
            <person name="Kawahara F."/>
            <person name="Miranda-Saavedra D."/>
            <person name="Mourier T."/>
            <person name="Nagra H."/>
            <person name="Otto T.D."/>
            <person name="Rawlings N."/>
            <person name="Sanchez A."/>
            <person name="Sanders M."/>
            <person name="Subramaniam C."/>
            <person name="Tay Y."/>
            <person name="Dear P."/>
            <person name="Doerig C."/>
            <person name="Gruber A."/>
            <person name="Parkinson J."/>
            <person name="Shirley M."/>
            <person name="Wan K.L."/>
            <person name="Berriman M."/>
            <person name="Tomley F."/>
            <person name="Pain A."/>
        </authorList>
    </citation>
    <scope>NUCLEOTIDE SEQUENCE [LARGE SCALE GENOMIC DNA]</scope>
    <source>
        <strain evidence="7">Weybridge</strain>
    </source>
</reference>
<evidence type="ECO:0000256" key="4">
    <source>
        <dbReference type="PROSITE-ProRule" id="PRU00322"/>
    </source>
</evidence>
<dbReference type="Proteomes" id="UP000030763">
    <property type="component" value="Unassembled WGS sequence"/>
</dbReference>
<dbReference type="SUPFAM" id="SSF90209">
    <property type="entry name" value="Ran binding protein zinc finger-like"/>
    <property type="match status" value="2"/>
</dbReference>
<dbReference type="InterPro" id="IPR036443">
    <property type="entry name" value="Znf_RanBP2_sf"/>
</dbReference>
<dbReference type="PROSITE" id="PS50199">
    <property type="entry name" value="ZF_RANBP2_2"/>
    <property type="match status" value="2"/>
</dbReference>
<name>U6M4G5_EIMMA</name>
<feature type="domain" description="RanBP2-type" evidence="6">
    <location>
        <begin position="134"/>
        <end position="163"/>
    </location>
</feature>
<dbReference type="PROSITE" id="PS01358">
    <property type="entry name" value="ZF_RANBP2_1"/>
    <property type="match status" value="2"/>
</dbReference>
<organism evidence="7 8">
    <name type="scientific">Eimeria maxima</name>
    <name type="common">Coccidian parasite</name>
    <dbReference type="NCBI Taxonomy" id="5804"/>
    <lineage>
        <taxon>Eukaryota</taxon>
        <taxon>Sar</taxon>
        <taxon>Alveolata</taxon>
        <taxon>Apicomplexa</taxon>
        <taxon>Conoidasida</taxon>
        <taxon>Coccidia</taxon>
        <taxon>Eucoccidiorida</taxon>
        <taxon>Eimeriorina</taxon>
        <taxon>Eimeriidae</taxon>
        <taxon>Eimeria</taxon>
    </lineage>
</organism>
<evidence type="ECO:0000256" key="2">
    <source>
        <dbReference type="ARBA" id="ARBA00022771"/>
    </source>
</evidence>
<dbReference type="OrthoDB" id="347777at2759"/>
<dbReference type="EMBL" id="HG720102">
    <property type="protein sequence ID" value="CDJ59097.1"/>
    <property type="molecule type" value="Genomic_DNA"/>
</dbReference>
<feature type="compositionally biased region" description="Gly residues" evidence="5">
    <location>
        <begin position="13"/>
        <end position="28"/>
    </location>
</feature>
<dbReference type="PANTHER" id="PTHR12999:SF17">
    <property type="entry name" value="ZINC FINGER RAN-BINDING DOMAIN-CONTAINING PROTEIN 2"/>
    <property type="match status" value="1"/>
</dbReference>
<dbReference type="GO" id="GO:0008270">
    <property type="term" value="F:zinc ion binding"/>
    <property type="evidence" value="ECO:0007669"/>
    <property type="project" value="UniProtKB-KW"/>
</dbReference>
<keyword evidence="1" id="KW-0479">Metal-binding</keyword>
<reference evidence="7" key="2">
    <citation type="submission" date="2013-10" db="EMBL/GenBank/DDBJ databases">
        <authorList>
            <person name="Aslett M."/>
        </authorList>
    </citation>
    <scope>NUCLEOTIDE SEQUENCE [LARGE SCALE GENOMIC DNA]</scope>
    <source>
        <strain evidence="7">Weybridge</strain>
    </source>
</reference>
<feature type="compositionally biased region" description="Low complexity" evidence="5">
    <location>
        <begin position="209"/>
        <end position="226"/>
    </location>
</feature>
<evidence type="ECO:0000256" key="5">
    <source>
        <dbReference type="SAM" id="MobiDB-lite"/>
    </source>
</evidence>
<dbReference type="RefSeq" id="XP_013335745.1">
    <property type="nucleotide sequence ID" value="XM_013480291.1"/>
</dbReference>
<dbReference type="Gene3D" id="4.10.1060.10">
    <property type="entry name" value="Zinc finger, RanBP2-type"/>
    <property type="match status" value="2"/>
</dbReference>
<gene>
    <name evidence="7" type="ORF">EMWEY_00003450</name>
</gene>
<feature type="domain" description="RanBP2-type" evidence="6">
    <location>
        <begin position="88"/>
        <end position="119"/>
    </location>
</feature>
<evidence type="ECO:0000313" key="7">
    <source>
        <dbReference type="EMBL" id="CDJ59097.1"/>
    </source>
</evidence>
<feature type="compositionally biased region" description="Basic residues" evidence="5">
    <location>
        <begin position="270"/>
        <end position="312"/>
    </location>
</feature>
<protein>
    <submittedName>
        <fullName evidence="7">Zinc finger, putative</fullName>
    </submittedName>
</protein>
<evidence type="ECO:0000256" key="1">
    <source>
        <dbReference type="ARBA" id="ARBA00022723"/>
    </source>
</evidence>
<dbReference type="InterPro" id="IPR001876">
    <property type="entry name" value="Znf_RanBP2"/>
</dbReference>
<feature type="region of interest" description="Disordered" evidence="5">
    <location>
        <begin position="157"/>
        <end position="328"/>
    </location>
</feature>
<evidence type="ECO:0000259" key="6">
    <source>
        <dbReference type="PROSITE" id="PS50199"/>
    </source>
</evidence>
<evidence type="ECO:0000313" key="8">
    <source>
        <dbReference type="Proteomes" id="UP000030763"/>
    </source>
</evidence>
<dbReference type="OMA" id="WICPDID"/>
<dbReference type="VEuPathDB" id="ToxoDB:EMWEY_00003450"/>
<dbReference type="GeneID" id="25334331"/>
<evidence type="ECO:0000256" key="3">
    <source>
        <dbReference type="ARBA" id="ARBA00022833"/>
    </source>
</evidence>
<accession>U6M4G5</accession>
<feature type="compositionally biased region" description="Pro residues" evidence="5">
    <location>
        <begin position="44"/>
        <end position="59"/>
    </location>
</feature>
<keyword evidence="3" id="KW-0862">Zinc</keyword>
<feature type="compositionally biased region" description="Low complexity" evidence="5">
    <location>
        <begin position="1"/>
        <end position="12"/>
    </location>
</feature>
<feature type="region of interest" description="Disordered" evidence="5">
    <location>
        <begin position="1"/>
        <end position="136"/>
    </location>
</feature>
<feature type="compositionally biased region" description="Basic and acidic residues" evidence="5">
    <location>
        <begin position="178"/>
        <end position="189"/>
    </location>
</feature>
<dbReference type="PANTHER" id="PTHR12999">
    <property type="entry name" value="ZINC FINGER RAN-BINDING DOMAIN-CONTAINING PROTEIN 2 ZRANB2-RELATED"/>
    <property type="match status" value="1"/>
</dbReference>
<proteinExistence type="predicted"/>
<keyword evidence="8" id="KW-1185">Reference proteome</keyword>
<dbReference type="SMART" id="SM00547">
    <property type="entry name" value="ZnF_RBZ"/>
    <property type="match status" value="2"/>
</dbReference>
<feature type="compositionally biased region" description="Basic residues" evidence="5">
    <location>
        <begin position="106"/>
        <end position="118"/>
    </location>
</feature>
<feature type="compositionally biased region" description="Pro residues" evidence="5">
    <location>
        <begin position="66"/>
        <end position="79"/>
    </location>
</feature>